<reference evidence="10" key="2">
    <citation type="submission" date="2012-11" db="EMBL/GenBank/DDBJ databases">
        <authorList>
            <person name="Kuo A."/>
            <person name="Curtis B.A."/>
            <person name="Tanifuji G."/>
            <person name="Burki F."/>
            <person name="Gruber A."/>
            <person name="Irimia M."/>
            <person name="Maruyama S."/>
            <person name="Arias M.C."/>
            <person name="Ball S.G."/>
            <person name="Gile G.H."/>
            <person name="Hirakawa Y."/>
            <person name="Hopkins J.F."/>
            <person name="Rensing S.A."/>
            <person name="Schmutz J."/>
            <person name="Symeonidi A."/>
            <person name="Elias M."/>
            <person name="Eveleigh R.J."/>
            <person name="Herman E.K."/>
            <person name="Klute M.J."/>
            <person name="Nakayama T."/>
            <person name="Obornik M."/>
            <person name="Reyes-Prieto A."/>
            <person name="Armbrust E.V."/>
            <person name="Aves S.J."/>
            <person name="Beiko R.G."/>
            <person name="Coutinho P."/>
            <person name="Dacks J.B."/>
            <person name="Durnford D.G."/>
            <person name="Fast N.M."/>
            <person name="Green B.R."/>
            <person name="Grisdale C."/>
            <person name="Hempe F."/>
            <person name="Henrissat B."/>
            <person name="Hoppner M.P."/>
            <person name="Ishida K.-I."/>
            <person name="Kim E."/>
            <person name="Koreny L."/>
            <person name="Kroth P.G."/>
            <person name="Liu Y."/>
            <person name="Malik S.-B."/>
            <person name="Maier U.G."/>
            <person name="McRose D."/>
            <person name="Mock T."/>
            <person name="Neilson J.A."/>
            <person name="Onodera N.T."/>
            <person name="Poole A.M."/>
            <person name="Pritham E.J."/>
            <person name="Richards T.A."/>
            <person name="Rocap G."/>
            <person name="Roy S.W."/>
            <person name="Sarai C."/>
            <person name="Schaack S."/>
            <person name="Shirato S."/>
            <person name="Slamovits C.H."/>
            <person name="Spencer D.F."/>
            <person name="Suzuki S."/>
            <person name="Worden A.Z."/>
            <person name="Zauner S."/>
            <person name="Barry K."/>
            <person name="Bell C."/>
            <person name="Bharti A.K."/>
            <person name="Crow J.A."/>
            <person name="Grimwood J."/>
            <person name="Kramer R."/>
            <person name="Lindquist E."/>
            <person name="Lucas S."/>
            <person name="Salamov A."/>
            <person name="McFadden G.I."/>
            <person name="Lane C.E."/>
            <person name="Keeling P.J."/>
            <person name="Gray M.W."/>
            <person name="Grigoriev I.V."/>
            <person name="Archibald J.M."/>
        </authorList>
    </citation>
    <scope>NUCLEOTIDE SEQUENCE</scope>
    <source>
        <strain evidence="10">CCMP2712</strain>
    </source>
</reference>
<protein>
    <submittedName>
        <fullName evidence="8 9">Uncharacterized protein</fullName>
    </submittedName>
</protein>
<feature type="transmembrane region" description="Helical" evidence="7">
    <location>
        <begin position="187"/>
        <end position="205"/>
    </location>
</feature>
<dbReference type="GeneID" id="17292041"/>
<dbReference type="KEGG" id="gtt:GUITHDRAFT_146606"/>
<feature type="transmembrane region" description="Helical" evidence="7">
    <location>
        <begin position="149"/>
        <end position="167"/>
    </location>
</feature>
<dbReference type="PANTHER" id="PTHR30509">
    <property type="entry name" value="P-HYDROXYBENZOIC ACID EFFLUX PUMP SUBUNIT-RELATED"/>
    <property type="match status" value="1"/>
</dbReference>
<evidence type="ECO:0000256" key="1">
    <source>
        <dbReference type="ARBA" id="ARBA00004651"/>
    </source>
</evidence>
<dbReference type="STRING" id="905079.L1IGW7"/>
<feature type="transmembrane region" description="Helical" evidence="7">
    <location>
        <begin position="498"/>
        <end position="517"/>
    </location>
</feature>
<reference evidence="8 10" key="1">
    <citation type="journal article" date="2012" name="Nature">
        <title>Algal genomes reveal evolutionary mosaicism and the fate of nucleomorphs.</title>
        <authorList>
            <consortium name="DOE Joint Genome Institute"/>
            <person name="Curtis B.A."/>
            <person name="Tanifuji G."/>
            <person name="Burki F."/>
            <person name="Gruber A."/>
            <person name="Irimia M."/>
            <person name="Maruyama S."/>
            <person name="Arias M.C."/>
            <person name="Ball S.G."/>
            <person name="Gile G.H."/>
            <person name="Hirakawa Y."/>
            <person name="Hopkins J.F."/>
            <person name="Kuo A."/>
            <person name="Rensing S.A."/>
            <person name="Schmutz J."/>
            <person name="Symeonidi A."/>
            <person name="Elias M."/>
            <person name="Eveleigh R.J."/>
            <person name="Herman E.K."/>
            <person name="Klute M.J."/>
            <person name="Nakayama T."/>
            <person name="Obornik M."/>
            <person name="Reyes-Prieto A."/>
            <person name="Armbrust E.V."/>
            <person name="Aves S.J."/>
            <person name="Beiko R.G."/>
            <person name="Coutinho P."/>
            <person name="Dacks J.B."/>
            <person name="Durnford D.G."/>
            <person name="Fast N.M."/>
            <person name="Green B.R."/>
            <person name="Grisdale C.J."/>
            <person name="Hempel F."/>
            <person name="Henrissat B."/>
            <person name="Hoppner M.P."/>
            <person name="Ishida K."/>
            <person name="Kim E."/>
            <person name="Koreny L."/>
            <person name="Kroth P.G."/>
            <person name="Liu Y."/>
            <person name="Malik S.B."/>
            <person name="Maier U.G."/>
            <person name="McRose D."/>
            <person name="Mock T."/>
            <person name="Neilson J.A."/>
            <person name="Onodera N.T."/>
            <person name="Poole A.M."/>
            <person name="Pritham E.J."/>
            <person name="Richards T.A."/>
            <person name="Rocap G."/>
            <person name="Roy S.W."/>
            <person name="Sarai C."/>
            <person name="Schaack S."/>
            <person name="Shirato S."/>
            <person name="Slamovits C.H."/>
            <person name="Spencer D.F."/>
            <person name="Suzuki S."/>
            <person name="Worden A.Z."/>
            <person name="Zauner S."/>
            <person name="Barry K."/>
            <person name="Bell C."/>
            <person name="Bharti A.K."/>
            <person name="Crow J.A."/>
            <person name="Grimwood J."/>
            <person name="Kramer R."/>
            <person name="Lindquist E."/>
            <person name="Lucas S."/>
            <person name="Salamov A."/>
            <person name="McFadden G.I."/>
            <person name="Lane C.E."/>
            <person name="Keeling P.J."/>
            <person name="Gray M.W."/>
            <person name="Grigoriev I.V."/>
            <person name="Archibald J.M."/>
        </authorList>
    </citation>
    <scope>NUCLEOTIDE SEQUENCE</scope>
    <source>
        <strain evidence="8 10">CCMP2712</strain>
    </source>
</reference>
<sequence length="1003" mass="110480">MLPKPTARAASGSSGREWQQQHKDYKDTEEITAYASMKDLHAKLLKEFRSFARLSSWPLRQTLACGLSCLINLEGDNKIFGAKIFAPLVSLVCITPHLGSTLKTCEMAVLGLVVAAILGFPMAFIITPNLLVLHVLLTVSSILILLPSLNPLTAKLALVILTVLLTSAREDESSLQRQCCGSPLQDLASAAAGLLAALVVALLPLPGSRARNIAESTMAEAETNAANAAALLCHSIGAGRSKRAILAAHAQILIVKSVRCQERVRMLLPDVSWELHLFALLRFPDRLFYSSMEEPSHLIDHIAKRLEQLSRVDAALFGILRCLNNDNYEDSVVASWSTIQRSDSMELQSDFITQRNWDGWEHIAAVKALHISVQTQLEVLRTGIVDATENLGQVFSELAVVRGYENRLKIIADLEQAVKLLDRATYDARKKAFYSSGNDHTEQAIAALGPPTSRLFLLFCIMEVGKIWTDISPPVRAPKSLISDRIRSMWIDFSRSRILYVFKLTLAINLALAAGIYCTGSGMWAAVAVCMVGPRSLMEVGGSFRAAKLRLSGTGGGAIFAAVVMILVQSVTLEIGHFLLILPWVFVMGYLRHNVSIAYGAFIAQVTPFLMMQNSLISYTSVESWVYRRISQNFLGVIIYIAIEVLIKPVRALSIFEVQLGKNLRNIASAIDTIMHENLGALCCECRSSYAQKASSLLSSLYQGMKMQKNLMFEVYDEPSWLMSSAIPPRAVETFLEKSIESVDRLLGIMQMVLSNWTRECADSPEDMAQFLFPLKDPLLKLKSIMVAWYESLAERAESHTHDSRNELKAIEISSQVHACVTALEKQHASACAKIIKSIRSEKSGSSEGSEGSSSIRDKVPTNDTILPLSAILYCTRALSKVSEEVAFGMRELSISVNPDFSILKDHHNIQRGNLAEEVANTLADANGEISSTTLATSRISFELGFVNGNHSLTDLRGMEADPLVRGSNLRDSNEIALEVSPDRSQGESEQEYVLCRRCQKRI</sequence>
<feature type="transmembrane region" description="Helical" evidence="7">
    <location>
        <begin position="549"/>
        <end position="569"/>
    </location>
</feature>
<keyword evidence="3 7" id="KW-0812">Transmembrane</keyword>
<evidence type="ECO:0000313" key="10">
    <source>
        <dbReference type="Proteomes" id="UP000011087"/>
    </source>
</evidence>
<dbReference type="RefSeq" id="XP_005822282.1">
    <property type="nucleotide sequence ID" value="XM_005822225.1"/>
</dbReference>
<dbReference type="EnsemblProtists" id="EKX35302">
    <property type="protein sequence ID" value="EKX35302"/>
    <property type="gene ID" value="GUITHDRAFT_146606"/>
</dbReference>
<evidence type="ECO:0000313" key="9">
    <source>
        <dbReference type="EnsemblProtists" id="EKX35302"/>
    </source>
</evidence>
<feature type="region of interest" description="Disordered" evidence="6">
    <location>
        <begin position="1"/>
        <end position="23"/>
    </location>
</feature>
<feature type="transmembrane region" description="Helical" evidence="7">
    <location>
        <begin position="630"/>
        <end position="647"/>
    </location>
</feature>
<keyword evidence="4 7" id="KW-1133">Transmembrane helix</keyword>
<keyword evidence="10" id="KW-1185">Reference proteome</keyword>
<organism evidence="8">
    <name type="scientific">Guillardia theta (strain CCMP2712)</name>
    <name type="common">Cryptophyte</name>
    <dbReference type="NCBI Taxonomy" id="905079"/>
    <lineage>
        <taxon>Eukaryota</taxon>
        <taxon>Cryptophyceae</taxon>
        <taxon>Pyrenomonadales</taxon>
        <taxon>Geminigeraceae</taxon>
        <taxon>Guillardia</taxon>
    </lineage>
</organism>
<dbReference type="OrthoDB" id="68611at2759"/>
<evidence type="ECO:0000256" key="3">
    <source>
        <dbReference type="ARBA" id="ARBA00022692"/>
    </source>
</evidence>
<dbReference type="GO" id="GO:0005886">
    <property type="term" value="C:plasma membrane"/>
    <property type="evidence" value="ECO:0007669"/>
    <property type="project" value="UniProtKB-SubCell"/>
</dbReference>
<dbReference type="HOGENOM" id="CLU_299243_0_0_1"/>
<evidence type="ECO:0000256" key="6">
    <source>
        <dbReference type="SAM" id="MobiDB-lite"/>
    </source>
</evidence>
<dbReference type="OMA" id="HEIFCKI"/>
<reference evidence="9" key="3">
    <citation type="submission" date="2016-03" db="UniProtKB">
        <authorList>
            <consortium name="EnsemblProtists"/>
        </authorList>
    </citation>
    <scope>IDENTIFICATION</scope>
</reference>
<accession>L1IGW7</accession>
<feature type="transmembrane region" description="Helical" evidence="7">
    <location>
        <begin position="110"/>
        <end position="137"/>
    </location>
</feature>
<dbReference type="Proteomes" id="UP000011087">
    <property type="component" value="Unassembled WGS sequence"/>
</dbReference>
<dbReference type="PaxDb" id="55529-EKX35302"/>
<dbReference type="EMBL" id="JH993093">
    <property type="protein sequence ID" value="EKX35302.1"/>
    <property type="molecule type" value="Genomic_DNA"/>
</dbReference>
<evidence type="ECO:0000256" key="7">
    <source>
        <dbReference type="SAM" id="Phobius"/>
    </source>
</evidence>
<evidence type="ECO:0000256" key="2">
    <source>
        <dbReference type="ARBA" id="ARBA00022475"/>
    </source>
</evidence>
<keyword evidence="5 7" id="KW-0472">Membrane</keyword>
<evidence type="ECO:0000256" key="5">
    <source>
        <dbReference type="ARBA" id="ARBA00023136"/>
    </source>
</evidence>
<dbReference type="AlphaFoldDB" id="L1IGW7"/>
<gene>
    <name evidence="8" type="ORF">GUITHDRAFT_146606</name>
</gene>
<keyword evidence="2" id="KW-1003">Cell membrane</keyword>
<name>L1IGW7_GUITC</name>
<evidence type="ECO:0000256" key="4">
    <source>
        <dbReference type="ARBA" id="ARBA00022989"/>
    </source>
</evidence>
<dbReference type="PANTHER" id="PTHR30509:SF9">
    <property type="entry name" value="MULTIDRUG RESISTANCE PROTEIN MDTO"/>
    <property type="match status" value="1"/>
</dbReference>
<evidence type="ECO:0000313" key="8">
    <source>
        <dbReference type="EMBL" id="EKX35302.1"/>
    </source>
</evidence>
<comment type="subcellular location">
    <subcellularLocation>
        <location evidence="1">Cell membrane</location>
        <topology evidence="1">Multi-pass membrane protein</topology>
    </subcellularLocation>
</comment>
<proteinExistence type="predicted"/>